<feature type="transmembrane region" description="Helical" evidence="1">
    <location>
        <begin position="325"/>
        <end position="346"/>
    </location>
</feature>
<dbReference type="Pfam" id="PF06808">
    <property type="entry name" value="DctM"/>
    <property type="match status" value="1"/>
</dbReference>
<dbReference type="OrthoDB" id="9759894at2"/>
<evidence type="ECO:0000256" key="1">
    <source>
        <dbReference type="SAM" id="Phobius"/>
    </source>
</evidence>
<evidence type="ECO:0000259" key="2">
    <source>
        <dbReference type="Pfam" id="PF06808"/>
    </source>
</evidence>
<feature type="transmembrane region" description="Helical" evidence="1">
    <location>
        <begin position="643"/>
        <end position="659"/>
    </location>
</feature>
<sequence>MVKHNEQTKEEQFETLSAEQQQALLEKYDTESNTRQLKGVLHWAIFIILLCFSLFQLYTAIFGQYTAPIQRTIHLGFALTAIFLLFPARRKGPKTKVAFYDYILALLSVIVGSYWTINYDRLVKSLGTISDIDFYVGLIATLLVLEAARRAVGLPIMIIASFFLIYAFYGPYFPDFLAHRGQSLENIINLMFYTTDGILGTPISVSATYIFVFLLFGAFLVKTGVGQYFNDLAVAVAGKLIGGPAKVAIFSSALQGTISGSSVANVVTSGSYTIPMMKKLGYKKEFAGAVEAAASTGGQLMPPIMGAAAFLMVEFIGRGITYWDIAKAAAIPALLYFTGIWIMTHFEAKRLGLRGLTDEELPNRKEVLSKIYLLFPIVLIIVLMLVGVPVMHAALYGIISCIIVGAINKETRLGFKDIIDALVDGARTALAVAAATACAGIIVGVVVKTGLGLSLANSLVDLAGGNILLTLVFVMIASLILGMGAPTTANYVITSTIAAPAIITLLAPDVVAQDLIPITVLLSAHFFVFYFGIIADITPPVALAAFAASGISGGDPIKTGVSSAKLAIAAFIIPYMIVFSPALLMIDVTILQILWVVFTAIMGMIAIGSAIIGFWYRKLLWFERCILLAAGLAMIYPESISDITGLIVFGIMFIVQFLTKHKGGTGNKPRDTKLDATLN</sequence>
<gene>
    <name evidence="3" type="ORF">SAMN05880501_10631</name>
</gene>
<reference evidence="4" key="1">
    <citation type="submission" date="2017-08" db="EMBL/GenBank/DDBJ databases">
        <authorList>
            <person name="Varghese N."/>
            <person name="Submissions S."/>
        </authorList>
    </citation>
    <scope>NUCLEOTIDE SEQUENCE [LARGE SCALE GENOMIC DNA]</scope>
    <source>
        <strain evidence="4">JC22</strain>
    </source>
</reference>
<feature type="transmembrane region" description="Helical" evidence="1">
    <location>
        <begin position="592"/>
        <end position="612"/>
    </location>
</feature>
<accession>A0A285SWE4</accession>
<feature type="transmembrane region" description="Helical" evidence="1">
    <location>
        <begin position="367"/>
        <end position="385"/>
    </location>
</feature>
<feature type="transmembrane region" description="Helical" evidence="1">
    <location>
        <begin position="68"/>
        <end position="86"/>
    </location>
</feature>
<feature type="transmembrane region" description="Helical" evidence="1">
    <location>
        <begin position="566"/>
        <end position="586"/>
    </location>
</feature>
<feature type="transmembrane region" description="Helical" evidence="1">
    <location>
        <begin position="286"/>
        <end position="313"/>
    </location>
</feature>
<feature type="domain" description="TRAP C4-dicarboxylate transport system permease DctM subunit" evidence="2">
    <location>
        <begin position="140"/>
        <end position="588"/>
    </location>
</feature>
<organism evidence="3 4">
    <name type="scientific">Ureibacillus xyleni</name>
    <dbReference type="NCBI Taxonomy" id="614648"/>
    <lineage>
        <taxon>Bacteria</taxon>
        <taxon>Bacillati</taxon>
        <taxon>Bacillota</taxon>
        <taxon>Bacilli</taxon>
        <taxon>Bacillales</taxon>
        <taxon>Caryophanaceae</taxon>
        <taxon>Ureibacillus</taxon>
    </lineage>
</organism>
<name>A0A285SWE4_9BACL</name>
<feature type="transmembrane region" description="Helical" evidence="1">
    <location>
        <begin position="488"/>
        <end position="507"/>
    </location>
</feature>
<protein>
    <submittedName>
        <fullName evidence="3">TRAP transporter 4TM/12TM fusion protein</fullName>
    </submittedName>
</protein>
<feature type="transmembrane region" description="Helical" evidence="1">
    <location>
        <begin position="98"/>
        <end position="117"/>
    </location>
</feature>
<keyword evidence="1" id="KW-1133">Transmembrane helix</keyword>
<feature type="transmembrane region" description="Helical" evidence="1">
    <location>
        <begin position="391"/>
        <end position="408"/>
    </location>
</feature>
<feature type="transmembrane region" description="Helical" evidence="1">
    <location>
        <begin position="123"/>
        <end position="145"/>
    </location>
</feature>
<evidence type="ECO:0000313" key="3">
    <source>
        <dbReference type="EMBL" id="SOC10707.1"/>
    </source>
</evidence>
<dbReference type="RefSeq" id="WP_097073541.1">
    <property type="nucleotide sequence ID" value="NZ_OBMQ01000006.1"/>
</dbReference>
<feature type="transmembrane region" description="Helical" evidence="1">
    <location>
        <begin position="527"/>
        <end position="554"/>
    </location>
</feature>
<dbReference type="PANTHER" id="PTHR43849:SF2">
    <property type="entry name" value="BLL3936 PROTEIN"/>
    <property type="match status" value="1"/>
</dbReference>
<dbReference type="AlphaFoldDB" id="A0A285SWE4"/>
<dbReference type="InterPro" id="IPR010656">
    <property type="entry name" value="DctM"/>
</dbReference>
<feature type="transmembrane region" description="Helical" evidence="1">
    <location>
        <begin position="40"/>
        <end position="62"/>
    </location>
</feature>
<feature type="transmembrane region" description="Helical" evidence="1">
    <location>
        <begin position="459"/>
        <end position="481"/>
    </location>
</feature>
<proteinExistence type="predicted"/>
<dbReference type="InterPro" id="IPR011853">
    <property type="entry name" value="TRAP_DctM-Dct_fused"/>
</dbReference>
<dbReference type="NCBIfam" id="TIGR02123">
    <property type="entry name" value="TRAP_fused"/>
    <property type="match status" value="1"/>
</dbReference>
<feature type="transmembrane region" description="Helical" evidence="1">
    <location>
        <begin position="152"/>
        <end position="169"/>
    </location>
</feature>
<keyword evidence="4" id="KW-1185">Reference proteome</keyword>
<feature type="transmembrane region" description="Helical" evidence="1">
    <location>
        <begin position="429"/>
        <end position="447"/>
    </location>
</feature>
<dbReference type="EMBL" id="OBMQ01000006">
    <property type="protein sequence ID" value="SOC10707.1"/>
    <property type="molecule type" value="Genomic_DNA"/>
</dbReference>
<dbReference type="PANTHER" id="PTHR43849">
    <property type="entry name" value="BLL3936 PROTEIN"/>
    <property type="match status" value="1"/>
</dbReference>
<dbReference type="Proteomes" id="UP000219636">
    <property type="component" value="Unassembled WGS sequence"/>
</dbReference>
<feature type="transmembrane region" description="Helical" evidence="1">
    <location>
        <begin position="199"/>
        <end position="221"/>
    </location>
</feature>
<keyword evidence="1" id="KW-0812">Transmembrane</keyword>
<keyword evidence="1" id="KW-0472">Membrane</keyword>
<evidence type="ECO:0000313" key="4">
    <source>
        <dbReference type="Proteomes" id="UP000219636"/>
    </source>
</evidence>